<name>A0A6C0AHQ2_9ZZZZ</name>
<dbReference type="EMBL" id="MN740628">
    <property type="protein sequence ID" value="QHS79288.1"/>
    <property type="molecule type" value="Genomic_DNA"/>
</dbReference>
<protein>
    <submittedName>
        <fullName evidence="1">Uncharacterized protein</fullName>
    </submittedName>
</protein>
<organism evidence="1">
    <name type="scientific">viral metagenome</name>
    <dbReference type="NCBI Taxonomy" id="1070528"/>
    <lineage>
        <taxon>unclassified sequences</taxon>
        <taxon>metagenomes</taxon>
        <taxon>organismal metagenomes</taxon>
    </lineage>
</organism>
<accession>A0A6C0AHQ2</accession>
<proteinExistence type="predicted"/>
<dbReference type="AlphaFoldDB" id="A0A6C0AHQ2"/>
<evidence type="ECO:0000313" key="1">
    <source>
        <dbReference type="EMBL" id="QHS79288.1"/>
    </source>
</evidence>
<sequence length="116" mass="13395">MESRIRAFDAVYRECLLGRLFAVGPDQDDDYRAMLAHVHIPPPSPLVRQTNRHHLLPAEKLEQWWAATTAEERDGIMAEYEAGEAEYQDDLPEDEERNAGVLYFEDFDEVAAIFLE</sequence>
<reference evidence="1" key="1">
    <citation type="journal article" date="2020" name="Nature">
        <title>Giant virus diversity and host interactions through global metagenomics.</title>
        <authorList>
            <person name="Schulz F."/>
            <person name="Roux S."/>
            <person name="Paez-Espino D."/>
            <person name="Jungbluth S."/>
            <person name="Walsh D.A."/>
            <person name="Denef V.J."/>
            <person name="McMahon K.D."/>
            <person name="Konstantinidis K.T."/>
            <person name="Eloe-Fadrosh E.A."/>
            <person name="Kyrpides N.C."/>
            <person name="Woyke T."/>
        </authorList>
    </citation>
    <scope>NUCLEOTIDE SEQUENCE</scope>
    <source>
        <strain evidence="1">GVMAG-S-1035118-87</strain>
    </source>
</reference>